<sequence>MKHYGKRCIDVLLRVHTGHGSDAKAWRKRSAKPSWLPSTPIGRGAPALNPNHPRYKDLVRSTSRRQIIPYIMNLRVPLRSAVILASPWILQLVCTLPLQPVPAYTVNKLLPFITTCSSVSALGSKHHHKPYGVCVCMLYVFDFLVTCSHQILIQNQSLNLNVISKPTLASIKSPILPSSGCQIVASQYSAEKYEAQQLVRKRKAAEGKARNKRRESVFLKGTTDTELVSLMVRNEPSRTYGNCLHNRLGIFLHQQEPRAHCTSVRSYNRSEDFLPVPNSNQGAVGYDMEVCATLQGYDSQDHQ</sequence>
<evidence type="ECO:0000313" key="1">
    <source>
        <dbReference type="EMBL" id="CAB1445277.1"/>
    </source>
</evidence>
<organism evidence="1 2">
    <name type="scientific">Pleuronectes platessa</name>
    <name type="common">European plaice</name>
    <dbReference type="NCBI Taxonomy" id="8262"/>
    <lineage>
        <taxon>Eukaryota</taxon>
        <taxon>Metazoa</taxon>
        <taxon>Chordata</taxon>
        <taxon>Craniata</taxon>
        <taxon>Vertebrata</taxon>
        <taxon>Euteleostomi</taxon>
        <taxon>Actinopterygii</taxon>
        <taxon>Neopterygii</taxon>
        <taxon>Teleostei</taxon>
        <taxon>Neoteleostei</taxon>
        <taxon>Acanthomorphata</taxon>
        <taxon>Carangaria</taxon>
        <taxon>Pleuronectiformes</taxon>
        <taxon>Pleuronectoidei</taxon>
        <taxon>Pleuronectidae</taxon>
        <taxon>Pleuronectes</taxon>
    </lineage>
</organism>
<keyword evidence="2" id="KW-1185">Reference proteome</keyword>
<evidence type="ECO:0000313" key="2">
    <source>
        <dbReference type="Proteomes" id="UP001153269"/>
    </source>
</evidence>
<gene>
    <name evidence="1" type="ORF">PLEPLA_LOCUS33008</name>
</gene>
<proteinExistence type="predicted"/>
<comment type="caution">
    <text evidence="1">The sequence shown here is derived from an EMBL/GenBank/DDBJ whole genome shotgun (WGS) entry which is preliminary data.</text>
</comment>
<reference evidence="1" key="1">
    <citation type="submission" date="2020-03" db="EMBL/GenBank/DDBJ databases">
        <authorList>
            <person name="Weist P."/>
        </authorList>
    </citation>
    <scope>NUCLEOTIDE SEQUENCE</scope>
</reference>
<dbReference type="AlphaFoldDB" id="A0A9N7V9A6"/>
<protein>
    <submittedName>
        <fullName evidence="1">Uncharacterized protein</fullName>
    </submittedName>
</protein>
<name>A0A9N7V9A6_PLEPL</name>
<accession>A0A9N7V9A6</accession>
<dbReference type="EMBL" id="CADEAL010003602">
    <property type="protein sequence ID" value="CAB1445277.1"/>
    <property type="molecule type" value="Genomic_DNA"/>
</dbReference>
<dbReference type="Proteomes" id="UP001153269">
    <property type="component" value="Unassembled WGS sequence"/>
</dbReference>